<dbReference type="GO" id="GO:0008117">
    <property type="term" value="F:sphinganine-1-phosphate aldolase activity"/>
    <property type="evidence" value="ECO:0000318"/>
    <property type="project" value="GO_Central"/>
</dbReference>
<gene>
    <name evidence="18" type="ORF">TRIADDRAFT_28705</name>
</gene>
<evidence type="ECO:0000256" key="3">
    <source>
        <dbReference type="ARBA" id="ARBA00004760"/>
    </source>
</evidence>
<evidence type="ECO:0000256" key="16">
    <source>
        <dbReference type="PIRSR" id="PIRSR602129-50"/>
    </source>
</evidence>
<dbReference type="InterPro" id="IPR015422">
    <property type="entry name" value="PyrdxlP-dep_Trfase_small"/>
</dbReference>
<dbReference type="GO" id="GO:0005789">
    <property type="term" value="C:endoplasmic reticulum membrane"/>
    <property type="evidence" value="ECO:0007669"/>
    <property type="project" value="UniProtKB-SubCell"/>
</dbReference>
<evidence type="ECO:0000256" key="6">
    <source>
        <dbReference type="ARBA" id="ARBA00022824"/>
    </source>
</evidence>
<evidence type="ECO:0000256" key="8">
    <source>
        <dbReference type="ARBA" id="ARBA00022919"/>
    </source>
</evidence>
<dbReference type="Gene3D" id="3.90.1150.10">
    <property type="entry name" value="Aspartate Aminotransferase, domain 1"/>
    <property type="match status" value="1"/>
</dbReference>
<evidence type="ECO:0000256" key="4">
    <source>
        <dbReference type="ARBA" id="ARBA00004991"/>
    </source>
</evidence>
<dbReference type="FunFam" id="3.40.640.10:FF:000020">
    <property type="entry name" value="sphingosine-1-phosphate lyase 1"/>
    <property type="match status" value="1"/>
</dbReference>
<dbReference type="eggNOG" id="KOG1383">
    <property type="taxonomic scope" value="Eukaryota"/>
</dbReference>
<organism evidence="18 19">
    <name type="scientific">Trichoplax adhaerens</name>
    <name type="common">Trichoplax reptans</name>
    <dbReference type="NCBI Taxonomy" id="10228"/>
    <lineage>
        <taxon>Eukaryota</taxon>
        <taxon>Metazoa</taxon>
        <taxon>Placozoa</taxon>
        <taxon>Uniplacotomia</taxon>
        <taxon>Trichoplacea</taxon>
        <taxon>Trichoplacidae</taxon>
        <taxon>Trichoplax</taxon>
    </lineage>
</organism>
<dbReference type="PhylomeDB" id="B3S4N5"/>
<dbReference type="PANTHER" id="PTHR42735">
    <property type="match status" value="1"/>
</dbReference>
<keyword evidence="12 17" id="KW-0456">Lyase</keyword>
<comment type="pathway">
    <text evidence="3">Lipid metabolism; sphingolipid metabolism.</text>
</comment>
<dbReference type="InParanoid" id="B3S4N5"/>
<dbReference type="KEGG" id="tad:TRIADDRAFT_28705"/>
<evidence type="ECO:0000256" key="11">
    <source>
        <dbReference type="ARBA" id="ARBA00023136"/>
    </source>
</evidence>
<dbReference type="FunCoup" id="B3S4N5">
    <property type="interactions" value="1730"/>
</dbReference>
<dbReference type="GeneID" id="6756256"/>
<evidence type="ECO:0000313" key="19">
    <source>
        <dbReference type="Proteomes" id="UP000009022"/>
    </source>
</evidence>
<proteinExistence type="inferred from homology"/>
<feature type="modified residue" description="N6-(pyridoxal phosphate)lysine" evidence="16">
    <location>
        <position position="227"/>
    </location>
</feature>
<dbReference type="Gene3D" id="3.40.640.10">
    <property type="entry name" value="Type I PLP-dependent aspartate aminotransferase-like (Major domain)"/>
    <property type="match status" value="1"/>
</dbReference>
<protein>
    <recommendedName>
        <fullName evidence="14">sphinganine-1-phosphate aldolase</fullName>
        <ecNumber evidence="14">4.1.2.27</ecNumber>
    </recommendedName>
    <alternativeName>
        <fullName evidence="15">Sphingosine-1-phosphate aldolase</fullName>
    </alternativeName>
</protein>
<dbReference type="RefSeq" id="XP_002115207.1">
    <property type="nucleotide sequence ID" value="XM_002115171.1"/>
</dbReference>
<dbReference type="Pfam" id="PF00282">
    <property type="entry name" value="Pyridoxal_deC"/>
    <property type="match status" value="1"/>
</dbReference>
<dbReference type="GO" id="GO:0005783">
    <property type="term" value="C:endoplasmic reticulum"/>
    <property type="evidence" value="ECO:0000318"/>
    <property type="project" value="GO_Central"/>
</dbReference>
<dbReference type="InterPro" id="IPR002129">
    <property type="entry name" value="PyrdxlP-dep_de-COase"/>
</dbReference>
<dbReference type="PANTHER" id="PTHR42735:SF6">
    <property type="entry name" value="SPHINGOSINE-1-PHOSPHATE LYASE 1"/>
    <property type="match status" value="1"/>
</dbReference>
<dbReference type="EC" id="4.1.2.27" evidence="14"/>
<evidence type="ECO:0000313" key="18">
    <source>
        <dbReference type="EMBL" id="EDV22663.1"/>
    </source>
</evidence>
<keyword evidence="5" id="KW-0812">Transmembrane</keyword>
<comment type="cofactor">
    <cofactor evidence="1 16 17">
        <name>pyridoxal 5'-phosphate</name>
        <dbReference type="ChEBI" id="CHEBI:597326"/>
    </cofactor>
</comment>
<evidence type="ECO:0000256" key="9">
    <source>
        <dbReference type="ARBA" id="ARBA00022989"/>
    </source>
</evidence>
<evidence type="ECO:0000256" key="12">
    <source>
        <dbReference type="ARBA" id="ARBA00023239"/>
    </source>
</evidence>
<dbReference type="InterPro" id="IPR015424">
    <property type="entry name" value="PyrdxlP-dep_Trfase"/>
</dbReference>
<keyword evidence="10" id="KW-0443">Lipid metabolism</keyword>
<reference evidence="18 19" key="1">
    <citation type="journal article" date="2008" name="Nature">
        <title>The Trichoplax genome and the nature of placozoans.</title>
        <authorList>
            <person name="Srivastava M."/>
            <person name="Begovic E."/>
            <person name="Chapman J."/>
            <person name="Putnam N.H."/>
            <person name="Hellsten U."/>
            <person name="Kawashima T."/>
            <person name="Kuo A."/>
            <person name="Mitros T."/>
            <person name="Salamov A."/>
            <person name="Carpenter M.L."/>
            <person name="Signorovitch A.Y."/>
            <person name="Moreno M.A."/>
            <person name="Kamm K."/>
            <person name="Grimwood J."/>
            <person name="Schmutz J."/>
            <person name="Shapiro H."/>
            <person name="Grigoriev I.V."/>
            <person name="Buss L.W."/>
            <person name="Schierwater B."/>
            <person name="Dellaporta S.L."/>
            <person name="Rokhsar D.S."/>
        </authorList>
    </citation>
    <scope>NUCLEOTIDE SEQUENCE [LARGE SCALE GENOMIC DNA]</scope>
    <source>
        <strain evidence="18 19">Grell-BS-1999</strain>
    </source>
</reference>
<keyword evidence="7 16" id="KW-0663">Pyridoxal phosphate</keyword>
<dbReference type="InterPro" id="IPR015421">
    <property type="entry name" value="PyrdxlP-dep_Trfase_major"/>
</dbReference>
<dbReference type="CTD" id="6756256"/>
<dbReference type="FunFam" id="6.10.140.2150:FF:000001">
    <property type="entry name" value="Sphingosine-1-phosphate lyase 1"/>
    <property type="match status" value="1"/>
</dbReference>
<dbReference type="InterPro" id="IPR050477">
    <property type="entry name" value="GrpII_AminoAcid_Decarb"/>
</dbReference>
<dbReference type="OMA" id="FKDHQFT"/>
<evidence type="ECO:0000256" key="1">
    <source>
        <dbReference type="ARBA" id="ARBA00001933"/>
    </source>
</evidence>
<comment type="subcellular location">
    <subcellularLocation>
        <location evidence="2">Endoplasmic reticulum membrane</location>
        <topology evidence="2">Single-pass membrane protein</topology>
    </subcellularLocation>
</comment>
<dbReference type="FunFam" id="3.90.1150.10:FF:000247">
    <property type="entry name" value="Sphingosine phosphate lyase, putative"/>
    <property type="match status" value="1"/>
</dbReference>
<evidence type="ECO:0000256" key="7">
    <source>
        <dbReference type="ARBA" id="ARBA00022898"/>
    </source>
</evidence>
<dbReference type="GO" id="GO:0030170">
    <property type="term" value="F:pyridoxal phosphate binding"/>
    <property type="evidence" value="ECO:0007669"/>
    <property type="project" value="InterPro"/>
</dbReference>
<dbReference type="AlphaFoldDB" id="B3S4N5"/>
<evidence type="ECO:0000256" key="2">
    <source>
        <dbReference type="ARBA" id="ARBA00004389"/>
    </source>
</evidence>
<keyword evidence="6" id="KW-0256">Endoplasmic reticulum</keyword>
<evidence type="ECO:0000256" key="5">
    <source>
        <dbReference type="ARBA" id="ARBA00022692"/>
    </source>
</evidence>
<evidence type="ECO:0000256" key="13">
    <source>
        <dbReference type="ARBA" id="ARBA00038302"/>
    </source>
</evidence>
<dbReference type="GO" id="GO:0019752">
    <property type="term" value="P:carboxylic acid metabolic process"/>
    <property type="evidence" value="ECO:0007669"/>
    <property type="project" value="InterPro"/>
</dbReference>
<evidence type="ECO:0000256" key="10">
    <source>
        <dbReference type="ARBA" id="ARBA00023098"/>
    </source>
</evidence>
<sequence length="426" mass="46668">MTFEGQVNWKKGNVSGTVYNYDKELTKLITKVYERFLWSNPLHSDVFPGVVKMEAEVIRMCLGLFHGSSTSCGSVTSGGTESILMACLSYRNKGYKLGISHPEIVAPVTAHAAFNKACEYFGLKLISVPVDTNFQADLTAMRRAITSNTVLLVASAPQYPHGIIDDVKSIAQVLYRLNIAVSRGIGFHVDCCLGGFLLPFLNEAGYDDVQFDFAVEGVTSISADTHKYGFAPKGSSVVLYRHIEQRHLQYFSVSDWPGGIYASPSIAGSRSGAVIAGCWAAMVSMGWSGYVKSTKKIIKAAQRIKDRIKEVDGLYVLGDPKLSVIAIGSKDFDIYQLNQLMSDKGWNLNALQFPPSIHICCTMTHTQPGVVTKFLRDIKEVAAQLIQEPRKTPIGSAAMYGMAQTIPDRSIITDLTNAFLDGIYKT</sequence>
<dbReference type="Gene3D" id="6.10.140.2150">
    <property type="match status" value="1"/>
</dbReference>
<evidence type="ECO:0000256" key="14">
    <source>
        <dbReference type="ARBA" id="ARBA00038965"/>
    </source>
</evidence>
<dbReference type="Proteomes" id="UP000009022">
    <property type="component" value="Unassembled WGS sequence"/>
</dbReference>
<keyword evidence="8" id="KW-0746">Sphingolipid metabolism</keyword>
<evidence type="ECO:0000256" key="15">
    <source>
        <dbReference type="ARBA" id="ARBA00042568"/>
    </source>
</evidence>
<comment type="similarity">
    <text evidence="13">Belongs to the group II decarboxylase family. Sphingosine-1-phosphate lyase subfamily.</text>
</comment>
<accession>B3S4N5</accession>
<name>B3S4N5_TRIAD</name>
<dbReference type="SUPFAM" id="SSF53383">
    <property type="entry name" value="PLP-dependent transferases"/>
    <property type="match status" value="1"/>
</dbReference>
<dbReference type="OrthoDB" id="10254570at2759"/>
<dbReference type="STRING" id="10228.B3S4N5"/>
<keyword evidence="9" id="KW-1133">Transmembrane helix</keyword>
<keyword evidence="19" id="KW-1185">Reference proteome</keyword>
<dbReference type="EMBL" id="DS985249">
    <property type="protein sequence ID" value="EDV22663.1"/>
    <property type="molecule type" value="Genomic_DNA"/>
</dbReference>
<dbReference type="HOGENOM" id="CLU_028929_1_0_1"/>
<comment type="pathway">
    <text evidence="4">Sphingolipid metabolism.</text>
</comment>
<dbReference type="GO" id="GO:0030149">
    <property type="term" value="P:sphingolipid catabolic process"/>
    <property type="evidence" value="ECO:0000318"/>
    <property type="project" value="GO_Central"/>
</dbReference>
<keyword evidence="11" id="KW-0472">Membrane</keyword>
<evidence type="ECO:0000256" key="17">
    <source>
        <dbReference type="RuleBase" id="RU000382"/>
    </source>
</evidence>